<dbReference type="AlphaFoldDB" id="A0AAD9FP74"/>
<comment type="caution">
    <text evidence="2">The sequence shown here is derived from an EMBL/GenBank/DDBJ whole genome shotgun (WGS) entry which is preliminary data.</text>
</comment>
<reference evidence="2" key="1">
    <citation type="submission" date="2023-02" db="EMBL/GenBank/DDBJ databases">
        <title>Identification and recombinant expression of a fungal hydrolase from Papiliotrema laurentii that hydrolyzes apple cutin and clears colloidal polyester polyurethane.</title>
        <authorList>
            <consortium name="DOE Joint Genome Institute"/>
            <person name="Roman V.A."/>
            <person name="Bojanowski C."/>
            <person name="Crable B.R."/>
            <person name="Wagner D.N."/>
            <person name="Hung C.S."/>
            <person name="Nadeau L.J."/>
            <person name="Schratz L."/>
            <person name="Haridas S."/>
            <person name="Pangilinan J."/>
            <person name="Lipzen A."/>
            <person name="Na H."/>
            <person name="Yan M."/>
            <person name="Ng V."/>
            <person name="Grigoriev I.V."/>
            <person name="Spatafora J.W."/>
            <person name="Barlow D."/>
            <person name="Biffinger J."/>
            <person name="Kelley-Loughnane N."/>
            <person name="Varaljay V.A."/>
            <person name="Crookes-Goodson W.J."/>
        </authorList>
    </citation>
    <scope>NUCLEOTIDE SEQUENCE</scope>
    <source>
        <strain evidence="2">5307AH</strain>
    </source>
</reference>
<accession>A0AAD9FP74</accession>
<dbReference type="Proteomes" id="UP001182556">
    <property type="component" value="Unassembled WGS sequence"/>
</dbReference>
<protein>
    <submittedName>
        <fullName evidence="2">Uncharacterized protein</fullName>
    </submittedName>
</protein>
<evidence type="ECO:0000313" key="3">
    <source>
        <dbReference type="Proteomes" id="UP001182556"/>
    </source>
</evidence>
<feature type="region of interest" description="Disordered" evidence="1">
    <location>
        <begin position="61"/>
        <end position="93"/>
    </location>
</feature>
<evidence type="ECO:0000313" key="2">
    <source>
        <dbReference type="EMBL" id="KAK1923201.1"/>
    </source>
</evidence>
<organism evidence="2 3">
    <name type="scientific">Papiliotrema laurentii</name>
    <name type="common">Cryptococcus laurentii</name>
    <dbReference type="NCBI Taxonomy" id="5418"/>
    <lineage>
        <taxon>Eukaryota</taxon>
        <taxon>Fungi</taxon>
        <taxon>Dikarya</taxon>
        <taxon>Basidiomycota</taxon>
        <taxon>Agaricomycotina</taxon>
        <taxon>Tremellomycetes</taxon>
        <taxon>Tremellales</taxon>
        <taxon>Rhynchogastremaceae</taxon>
        <taxon>Papiliotrema</taxon>
    </lineage>
</organism>
<name>A0AAD9FP74_PAPLA</name>
<proteinExistence type="predicted"/>
<gene>
    <name evidence="2" type="ORF">DB88DRAFT_473813</name>
</gene>
<dbReference type="EMBL" id="JAODAN010000007">
    <property type="protein sequence ID" value="KAK1923201.1"/>
    <property type="molecule type" value="Genomic_DNA"/>
</dbReference>
<sequence>MSSSQTRSWAECTKDHVAPEVASAREVRAVMRAVERMSFCSAHRPSLLARHRSSGSLRGFQDIKKLNSDEDPLSDVSTSGDKSGKGGKPKGLFLGMGHSRSAMSLAGDLDDSKQEEEVMDEPFRQAVARAEVTVDHLESTQTVDQGLAGLADPGAGWLPYIGKGIQVMLQMLSNARKISIGTVATLRLASLLLNVADTRLSDRLRFWWQFSKADVDQDRKTIGQSERIGSSFDEAVAAFVSQAFSSHRRDSTPE</sequence>
<keyword evidence="3" id="KW-1185">Reference proteome</keyword>
<evidence type="ECO:0000256" key="1">
    <source>
        <dbReference type="SAM" id="MobiDB-lite"/>
    </source>
</evidence>